<dbReference type="PANTHER" id="PTHR22999">
    <property type="entry name" value="PX SERINE/THREONINE KINASE PXK"/>
    <property type="match status" value="1"/>
</dbReference>
<comment type="caution">
    <text evidence="5">The sequence shown here is derived from an EMBL/GenBank/DDBJ whole genome shotgun (WGS) entry which is preliminary data.</text>
</comment>
<keyword evidence="2" id="KW-0963">Cytoplasm</keyword>
<dbReference type="InterPro" id="IPR003114">
    <property type="entry name" value="Phox_assoc"/>
</dbReference>
<keyword evidence="6" id="KW-1185">Reference proteome</keyword>
<evidence type="ECO:0000313" key="6">
    <source>
        <dbReference type="Proteomes" id="UP001430848"/>
    </source>
</evidence>
<evidence type="ECO:0000313" key="5">
    <source>
        <dbReference type="EMBL" id="KAK7729366.1"/>
    </source>
</evidence>
<proteinExistence type="predicted"/>
<sequence>MANDAQLGALDRSSSSSSASLSAAGIDPLTATTFTTPSKRPGSKHSRTSSNVSKRRSPRSNATPTDYLSDKATAQLIRRVLCPQQAADRGRATPAPIHDLLPPLTSRNDVDLQLYALISIILRDFVQAWYNKITPDETFVAEIVHIIAHCTRALEQRLRKIDVESLLLDELPDLLHKHVQAYRASRNPIVQFPVQADSRAIYHALCPVPQLSPIPDADNPDTIFKQAENEVAYRQLLVQGVLAVLLPTEDLENECLTSLVGEILSEMIIGGVVAKKVSEPWMIWTGLTILSDVLQRKQKDARGSRMTRSSAGQGAKGLSIPGLFWSLVHYVFAFTTFVRVFVMTLVTSRTLPSRGRVWPVTVNESTRHNDGSEKTKMGGRSSAESPSEAAKTPVLAFSIWSTVSNWLEMDRRMPWLCGNLSMVQWLAIAGPGRVAGFDGVVDRLLSDSIRRHVLDPALVPTALRNLRGALFPNNAMGSPTLFPPESDHQLLALRRRCASALWALAPRAAGRLFFGGSAASWLARWLNKAAGDDLSLPLPLPRSGPAPNTDIDTNTNTNMGSNNDPVDARDHPAASAHQRAHVNGGGTGVAHQQQQQAPDARIISEIETGILDVFSDPYCNKHLMYGALELVLVRLVPELAEKGVVELWEERLN</sequence>
<feature type="compositionally biased region" description="Low complexity" evidence="3">
    <location>
        <begin position="13"/>
        <end position="24"/>
    </location>
</feature>
<organism evidence="5 6">
    <name type="scientific">Diaporthe eres</name>
    <name type="common">Phomopsis oblonga</name>
    <dbReference type="NCBI Taxonomy" id="83184"/>
    <lineage>
        <taxon>Eukaryota</taxon>
        <taxon>Fungi</taxon>
        <taxon>Dikarya</taxon>
        <taxon>Ascomycota</taxon>
        <taxon>Pezizomycotina</taxon>
        <taxon>Sordariomycetes</taxon>
        <taxon>Sordariomycetidae</taxon>
        <taxon>Diaporthales</taxon>
        <taxon>Diaporthaceae</taxon>
        <taxon>Diaporthe</taxon>
        <taxon>Diaporthe eres species complex</taxon>
    </lineage>
</organism>
<comment type="subcellular location">
    <subcellularLocation>
        <location evidence="1">Cytoplasm</location>
    </subcellularLocation>
</comment>
<name>A0ABR1P947_DIAER</name>
<dbReference type="PROSITE" id="PS51207">
    <property type="entry name" value="PXA"/>
    <property type="match status" value="1"/>
</dbReference>
<dbReference type="EMBL" id="JAKNSF020000029">
    <property type="protein sequence ID" value="KAK7729366.1"/>
    <property type="molecule type" value="Genomic_DNA"/>
</dbReference>
<dbReference type="Pfam" id="PF02194">
    <property type="entry name" value="PXA"/>
    <property type="match status" value="1"/>
</dbReference>
<protein>
    <recommendedName>
        <fullName evidence="4">PXA domain-containing protein</fullName>
    </recommendedName>
</protein>
<feature type="region of interest" description="Disordered" evidence="3">
    <location>
        <begin position="1"/>
        <end position="68"/>
    </location>
</feature>
<evidence type="ECO:0000259" key="4">
    <source>
        <dbReference type="PROSITE" id="PS51207"/>
    </source>
</evidence>
<reference evidence="5 6" key="1">
    <citation type="submission" date="2024-02" db="EMBL/GenBank/DDBJ databases">
        <title>De novo assembly and annotation of 12 fungi associated with fruit tree decline syndrome in Ontario, Canada.</title>
        <authorList>
            <person name="Sulman M."/>
            <person name="Ellouze W."/>
            <person name="Ilyukhin E."/>
        </authorList>
    </citation>
    <scope>NUCLEOTIDE SEQUENCE [LARGE SCALE GENOMIC DNA]</scope>
    <source>
        <strain evidence="5 6">M169</strain>
    </source>
</reference>
<feature type="compositionally biased region" description="Low complexity" evidence="3">
    <location>
        <begin position="545"/>
        <end position="558"/>
    </location>
</feature>
<dbReference type="InterPro" id="IPR051837">
    <property type="entry name" value="SortingNexin/PXDomain-PKLike"/>
</dbReference>
<accession>A0ABR1P947</accession>
<feature type="domain" description="PXA" evidence="4">
    <location>
        <begin position="107"/>
        <end position="294"/>
    </location>
</feature>
<gene>
    <name evidence="5" type="ORF">SLS63_006239</name>
</gene>
<evidence type="ECO:0000256" key="3">
    <source>
        <dbReference type="SAM" id="MobiDB-lite"/>
    </source>
</evidence>
<feature type="region of interest" description="Disordered" evidence="3">
    <location>
        <begin position="538"/>
        <end position="598"/>
    </location>
</feature>
<feature type="compositionally biased region" description="Basic residues" evidence="3">
    <location>
        <begin position="41"/>
        <end position="58"/>
    </location>
</feature>
<feature type="compositionally biased region" description="Basic and acidic residues" evidence="3">
    <location>
        <begin position="365"/>
        <end position="376"/>
    </location>
</feature>
<dbReference type="PANTHER" id="PTHR22999:SF23">
    <property type="entry name" value="SORTING NEXIN-16"/>
    <property type="match status" value="1"/>
</dbReference>
<dbReference type="Proteomes" id="UP001430848">
    <property type="component" value="Unassembled WGS sequence"/>
</dbReference>
<feature type="region of interest" description="Disordered" evidence="3">
    <location>
        <begin position="364"/>
        <end position="388"/>
    </location>
</feature>
<dbReference type="SMART" id="SM00313">
    <property type="entry name" value="PXA"/>
    <property type="match status" value="1"/>
</dbReference>
<evidence type="ECO:0000256" key="1">
    <source>
        <dbReference type="ARBA" id="ARBA00004496"/>
    </source>
</evidence>
<evidence type="ECO:0000256" key="2">
    <source>
        <dbReference type="ARBA" id="ARBA00022490"/>
    </source>
</evidence>